<feature type="compositionally biased region" description="Acidic residues" evidence="1">
    <location>
        <begin position="122"/>
        <end position="132"/>
    </location>
</feature>
<evidence type="ECO:0000313" key="3">
    <source>
        <dbReference type="Proteomes" id="UP001281761"/>
    </source>
</evidence>
<organism evidence="2 3">
    <name type="scientific">Blattamonas nauphoetae</name>
    <dbReference type="NCBI Taxonomy" id="2049346"/>
    <lineage>
        <taxon>Eukaryota</taxon>
        <taxon>Metamonada</taxon>
        <taxon>Preaxostyla</taxon>
        <taxon>Oxymonadida</taxon>
        <taxon>Blattamonas</taxon>
    </lineage>
</organism>
<name>A0ABQ9YJ76_9EUKA</name>
<proteinExistence type="predicted"/>
<keyword evidence="3" id="KW-1185">Reference proteome</keyword>
<evidence type="ECO:0000256" key="1">
    <source>
        <dbReference type="SAM" id="MobiDB-lite"/>
    </source>
</evidence>
<gene>
    <name evidence="2" type="ORF">BLNAU_1390</name>
</gene>
<protein>
    <submittedName>
        <fullName evidence="2">Uncharacterized protein</fullName>
    </submittedName>
</protein>
<feature type="compositionally biased region" description="Low complexity" evidence="1">
    <location>
        <begin position="102"/>
        <end position="121"/>
    </location>
</feature>
<reference evidence="2 3" key="1">
    <citation type="journal article" date="2022" name="bioRxiv">
        <title>Genomics of Preaxostyla Flagellates Illuminates Evolutionary Transitions and the Path Towards Mitochondrial Loss.</title>
        <authorList>
            <person name="Novak L.V.F."/>
            <person name="Treitli S.C."/>
            <person name="Pyrih J."/>
            <person name="Halakuc P."/>
            <person name="Pipaliya S.V."/>
            <person name="Vacek V."/>
            <person name="Brzon O."/>
            <person name="Soukal P."/>
            <person name="Eme L."/>
            <person name="Dacks J.B."/>
            <person name="Karnkowska A."/>
            <person name="Elias M."/>
            <person name="Hampl V."/>
        </authorList>
    </citation>
    <scope>NUCLEOTIDE SEQUENCE [LARGE SCALE GENOMIC DNA]</scope>
    <source>
        <strain evidence="2">NAU3</strain>
        <tissue evidence="2">Gut</tissue>
    </source>
</reference>
<sequence length="255" mass="28397">MTEQETDSSTNSSFNQSISVSCLLSFLQDATRDEKLCYLLRISQLLRECRPFVPHYQYVQLLDLLTDCAHPDNQQELIDEASSLLSDLPDLLPPPNTPPSPSFSSDGSNSDSDNFDDINWMDSDDDSLDDSELSLPFSFSNPSAPRDRREDMNIDDINDPILGDSVPYIPLSFGTAAFTTLRGTEEDDGDSIQDSFASPLLTRSDYFSKQHTLFSRFMAPPPTPDLGWPRGNTEQHVSFPILGYAAIDARLGLNL</sequence>
<evidence type="ECO:0000313" key="2">
    <source>
        <dbReference type="EMBL" id="KAK2963821.1"/>
    </source>
</evidence>
<feature type="compositionally biased region" description="Pro residues" evidence="1">
    <location>
        <begin position="91"/>
        <end position="101"/>
    </location>
</feature>
<dbReference type="EMBL" id="JARBJD010000005">
    <property type="protein sequence ID" value="KAK2963821.1"/>
    <property type="molecule type" value="Genomic_DNA"/>
</dbReference>
<comment type="caution">
    <text evidence="2">The sequence shown here is derived from an EMBL/GenBank/DDBJ whole genome shotgun (WGS) entry which is preliminary data.</text>
</comment>
<feature type="region of interest" description="Disordered" evidence="1">
    <location>
        <begin position="86"/>
        <end position="152"/>
    </location>
</feature>
<dbReference type="Proteomes" id="UP001281761">
    <property type="component" value="Unassembled WGS sequence"/>
</dbReference>
<accession>A0ABQ9YJ76</accession>